<dbReference type="OrthoDB" id="384738at2759"/>
<accession>W6ZZ72</accession>
<dbReference type="Proteomes" id="UP000030640">
    <property type="component" value="Unassembled WGS sequence"/>
</dbReference>
<name>W6ZZ72_9APIC</name>
<keyword evidence="3" id="KW-1185">Reference proteome</keyword>
<dbReference type="EMBL" id="KI965493">
    <property type="protein sequence ID" value="EUD64588.1"/>
    <property type="molecule type" value="Genomic_DNA"/>
</dbReference>
<dbReference type="VEuPathDB" id="PlasmoDB:C922_05003"/>
<proteinExistence type="predicted"/>
<dbReference type="GeneID" id="20040277"/>
<dbReference type="AlphaFoldDB" id="W6ZZ72"/>
<evidence type="ECO:0000256" key="1">
    <source>
        <dbReference type="SAM" id="MobiDB-lite"/>
    </source>
</evidence>
<protein>
    <submittedName>
        <fullName evidence="2">Uncharacterized protein</fullName>
    </submittedName>
</protein>
<reference evidence="2 3" key="1">
    <citation type="submission" date="2013-02" db="EMBL/GenBank/DDBJ databases">
        <title>The Genome Sequence of Plasmodium inui San Antonio 1.</title>
        <authorList>
            <consortium name="The Broad Institute Genome Sequencing Platform"/>
            <consortium name="The Broad Institute Genome Sequencing Center for Infectious Disease"/>
            <person name="Neafsey D."/>
            <person name="Cheeseman I."/>
            <person name="Volkman S."/>
            <person name="Adams J."/>
            <person name="Walker B."/>
            <person name="Young S.K."/>
            <person name="Zeng Q."/>
            <person name="Gargeya S."/>
            <person name="Fitzgerald M."/>
            <person name="Haas B."/>
            <person name="Abouelleil A."/>
            <person name="Alvarado L."/>
            <person name="Arachchi H.M."/>
            <person name="Berlin A.M."/>
            <person name="Chapman S.B."/>
            <person name="Dewar J."/>
            <person name="Goldberg J."/>
            <person name="Griggs A."/>
            <person name="Gujja S."/>
            <person name="Hansen M."/>
            <person name="Howarth C."/>
            <person name="Imamovic A."/>
            <person name="Larimer J."/>
            <person name="McCowan C."/>
            <person name="Murphy C."/>
            <person name="Neiman D."/>
            <person name="Pearson M."/>
            <person name="Priest M."/>
            <person name="Roberts A."/>
            <person name="Saif S."/>
            <person name="Shea T."/>
            <person name="Sisk P."/>
            <person name="Sykes S."/>
            <person name="Wortman J."/>
            <person name="Nusbaum C."/>
            <person name="Birren B."/>
        </authorList>
    </citation>
    <scope>NUCLEOTIDE SEQUENCE [LARGE SCALE GENOMIC DNA]</scope>
    <source>
        <strain evidence="2 3">San Antonio 1</strain>
    </source>
</reference>
<dbReference type="RefSeq" id="XP_008818798.1">
    <property type="nucleotide sequence ID" value="XM_008820576.1"/>
</dbReference>
<gene>
    <name evidence="2" type="ORF">C922_05003</name>
</gene>
<sequence>MNATRGLRTSSHKLGEQKGERDFQHPACTNCLKITLLVFPLLPPLVIGYSPNKGSKVTEAAKLRSHDSRYGSRPNLSASIASLKRCFTKDSSAEETPKEVKEKTGDKGRNVIRENCSTLKGKSEKIYMEQHGCIKMRYDPGIDDPIVLPITRLSERKISNYAS</sequence>
<organism evidence="2 3">
    <name type="scientific">Plasmodium inui San Antonio 1</name>
    <dbReference type="NCBI Taxonomy" id="1237626"/>
    <lineage>
        <taxon>Eukaryota</taxon>
        <taxon>Sar</taxon>
        <taxon>Alveolata</taxon>
        <taxon>Apicomplexa</taxon>
        <taxon>Aconoidasida</taxon>
        <taxon>Haemosporida</taxon>
        <taxon>Plasmodiidae</taxon>
        <taxon>Plasmodium</taxon>
        <taxon>Plasmodium (Plasmodium)</taxon>
    </lineage>
</organism>
<feature type="region of interest" description="Disordered" evidence="1">
    <location>
        <begin position="1"/>
        <end position="20"/>
    </location>
</feature>
<evidence type="ECO:0000313" key="2">
    <source>
        <dbReference type="EMBL" id="EUD64588.1"/>
    </source>
</evidence>
<evidence type="ECO:0000313" key="3">
    <source>
        <dbReference type="Proteomes" id="UP000030640"/>
    </source>
</evidence>